<evidence type="ECO:0000313" key="1">
    <source>
        <dbReference type="EMBL" id="EHK63208.1"/>
    </source>
</evidence>
<evidence type="ECO:0000313" key="2">
    <source>
        <dbReference type="Proteomes" id="UP000003113"/>
    </source>
</evidence>
<accession>H0FEQ7</accession>
<dbReference type="OrthoDB" id="8565659at2"/>
<gene>
    <name evidence="1" type="ORF">KYC_26357</name>
</gene>
<dbReference type="EMBL" id="AGUF01000086">
    <property type="protein sequence ID" value="EHK63208.1"/>
    <property type="molecule type" value="Genomic_DNA"/>
</dbReference>
<sequence>MIKSFPAVRKGDAIAHGGKVLCGSPNVFINGLPAAFMGCAACCALHVSAQAVAKGSTTVFVNGFNAAHMACCTSCGSPAATASPNVFIAV</sequence>
<name>H0FEQ7_9BURK</name>
<dbReference type="Pfam" id="PF05488">
    <property type="entry name" value="PAAR_motif"/>
    <property type="match status" value="1"/>
</dbReference>
<comment type="caution">
    <text evidence="1">The sequence shown here is derived from an EMBL/GenBank/DDBJ whole genome shotgun (WGS) entry which is preliminary data.</text>
</comment>
<dbReference type="eggNOG" id="COG4104">
    <property type="taxonomic scope" value="Bacteria"/>
</dbReference>
<keyword evidence="2" id="KW-1185">Reference proteome</keyword>
<proteinExistence type="predicted"/>
<dbReference type="Gene3D" id="2.60.200.60">
    <property type="match status" value="1"/>
</dbReference>
<dbReference type="Proteomes" id="UP000003113">
    <property type="component" value="Unassembled WGS sequence"/>
</dbReference>
<organism evidence="1 2">
    <name type="scientific">Achromobacter arsenitoxydans SY8</name>
    <dbReference type="NCBI Taxonomy" id="477184"/>
    <lineage>
        <taxon>Bacteria</taxon>
        <taxon>Pseudomonadati</taxon>
        <taxon>Pseudomonadota</taxon>
        <taxon>Betaproteobacteria</taxon>
        <taxon>Burkholderiales</taxon>
        <taxon>Alcaligenaceae</taxon>
        <taxon>Achromobacter</taxon>
    </lineage>
</organism>
<protein>
    <submittedName>
        <fullName evidence="1">PAAR repeat-containing protein</fullName>
    </submittedName>
</protein>
<dbReference type="RefSeq" id="WP_008168115.1">
    <property type="nucleotide sequence ID" value="NZ_AGUF01000086.1"/>
</dbReference>
<reference evidence="1 2" key="1">
    <citation type="journal article" date="2012" name="J. Bacteriol.">
        <title>Genome sequence of the highly efficient arsenite-oxidizing bacterium Achromobacter arsenitoxydans SY8.</title>
        <authorList>
            <person name="Li X."/>
            <person name="Hu Y."/>
            <person name="Gong J."/>
            <person name="Lin Y."/>
            <person name="Johnstone L."/>
            <person name="Rensing C."/>
            <person name="Wang G."/>
        </authorList>
    </citation>
    <scope>NUCLEOTIDE SEQUENCE [LARGE SCALE GENOMIC DNA]</scope>
    <source>
        <strain evidence="1 2">SY8</strain>
    </source>
</reference>
<dbReference type="InterPro" id="IPR008727">
    <property type="entry name" value="PAAR_motif"/>
</dbReference>
<dbReference type="STRING" id="477184.KYC_26357"/>
<dbReference type="AlphaFoldDB" id="H0FEQ7"/>